<comment type="caution">
    <text evidence="1">The sequence shown here is derived from an EMBL/GenBank/DDBJ whole genome shotgun (WGS) entry which is preliminary data.</text>
</comment>
<dbReference type="Proteomes" id="UP000438760">
    <property type="component" value="Unassembled WGS sequence"/>
</dbReference>
<evidence type="ECO:0000313" key="1">
    <source>
        <dbReference type="EMBL" id="MTG97183.1"/>
    </source>
</evidence>
<dbReference type="Gene3D" id="1.10.720.30">
    <property type="entry name" value="SAP domain"/>
    <property type="match status" value="1"/>
</dbReference>
<dbReference type="EMBL" id="WMJX01000004">
    <property type="protein sequence ID" value="MTG97183.1"/>
    <property type="molecule type" value="Genomic_DNA"/>
</dbReference>
<accession>A0A6I3LG86</accession>
<protein>
    <submittedName>
        <fullName evidence="1">DNA-binding protein VF530</fullName>
    </submittedName>
</protein>
<sequence length="78" mass="9086">MQESKDPLHGKKLVNIVEELVEYYGGFQGLGDQINIRCFTHDPSIKSSLTFLRRTPWAREKVESLYLYTLRKKAQKGE</sequence>
<dbReference type="GO" id="GO:0003677">
    <property type="term" value="F:DNA binding"/>
    <property type="evidence" value="ECO:0007669"/>
    <property type="project" value="UniProtKB-KW"/>
</dbReference>
<reference evidence="1 2" key="1">
    <citation type="submission" date="2019-11" db="EMBL/GenBank/DDBJ databases">
        <title>Genome of Strain BIT-d1.</title>
        <authorList>
            <person name="Yang Y."/>
        </authorList>
    </citation>
    <scope>NUCLEOTIDE SEQUENCE [LARGE SCALE GENOMIC DNA]</scope>
    <source>
        <strain evidence="1 2">BIT-d1</strain>
    </source>
</reference>
<dbReference type="InterPro" id="IPR036361">
    <property type="entry name" value="SAP_dom_sf"/>
</dbReference>
<name>A0A6I3LG86_9FLAO</name>
<organism evidence="1 2">
    <name type="scientific">Myroides albus</name>
    <dbReference type="NCBI Taxonomy" id="2562892"/>
    <lineage>
        <taxon>Bacteria</taxon>
        <taxon>Pseudomonadati</taxon>
        <taxon>Bacteroidota</taxon>
        <taxon>Flavobacteriia</taxon>
        <taxon>Flavobacteriales</taxon>
        <taxon>Flavobacteriaceae</taxon>
        <taxon>Myroides</taxon>
    </lineage>
</organism>
<dbReference type="RefSeq" id="WP_155091237.1">
    <property type="nucleotide sequence ID" value="NZ_WMJX01000004.1"/>
</dbReference>
<dbReference type="InterPro" id="IPR018668">
    <property type="entry name" value="DNA-binding_VF530-like"/>
</dbReference>
<dbReference type="AlphaFoldDB" id="A0A6I3LG86"/>
<evidence type="ECO:0000313" key="2">
    <source>
        <dbReference type="Proteomes" id="UP000438760"/>
    </source>
</evidence>
<dbReference type="Pfam" id="PF09905">
    <property type="entry name" value="VF530"/>
    <property type="match status" value="1"/>
</dbReference>
<keyword evidence="2" id="KW-1185">Reference proteome</keyword>
<keyword evidence="1" id="KW-0238">DNA-binding</keyword>
<proteinExistence type="predicted"/>
<dbReference type="OrthoDB" id="9806870at2"/>
<gene>
    <name evidence="1" type="ORF">GJV76_03380</name>
</gene>